<organism evidence="1 2">
    <name type="scientific">Cetraspora pellucida</name>
    <dbReference type="NCBI Taxonomy" id="1433469"/>
    <lineage>
        <taxon>Eukaryota</taxon>
        <taxon>Fungi</taxon>
        <taxon>Fungi incertae sedis</taxon>
        <taxon>Mucoromycota</taxon>
        <taxon>Glomeromycotina</taxon>
        <taxon>Glomeromycetes</taxon>
        <taxon>Diversisporales</taxon>
        <taxon>Gigasporaceae</taxon>
        <taxon>Cetraspora</taxon>
    </lineage>
</organism>
<evidence type="ECO:0000313" key="2">
    <source>
        <dbReference type="Proteomes" id="UP000789759"/>
    </source>
</evidence>
<accession>A0A9N9K9A9</accession>
<dbReference type="Proteomes" id="UP000789759">
    <property type="component" value="Unassembled WGS sequence"/>
</dbReference>
<evidence type="ECO:0000313" key="1">
    <source>
        <dbReference type="EMBL" id="CAG8813458.1"/>
    </source>
</evidence>
<gene>
    <name evidence="1" type="ORF">CPELLU_LOCUS18915</name>
</gene>
<name>A0A9N9K9A9_9GLOM</name>
<reference evidence="1" key="1">
    <citation type="submission" date="2021-06" db="EMBL/GenBank/DDBJ databases">
        <authorList>
            <person name="Kallberg Y."/>
            <person name="Tangrot J."/>
            <person name="Rosling A."/>
        </authorList>
    </citation>
    <scope>NUCLEOTIDE SEQUENCE</scope>
    <source>
        <strain evidence="1">FL966</strain>
    </source>
</reference>
<sequence length="77" mass="9097">IYSRVVTQLKNKNSFILKHHYISYKLALAAKNAAKQVKDFKLYEKIVYSIYSYFLQNVEHIIHLKIIIKNIGDLQLT</sequence>
<comment type="caution">
    <text evidence="1">The sequence shown here is derived from an EMBL/GenBank/DDBJ whole genome shotgun (WGS) entry which is preliminary data.</text>
</comment>
<dbReference type="AlphaFoldDB" id="A0A9N9K9A9"/>
<feature type="non-terminal residue" evidence="1">
    <location>
        <position position="77"/>
    </location>
</feature>
<feature type="non-terminal residue" evidence="1">
    <location>
        <position position="1"/>
    </location>
</feature>
<dbReference type="EMBL" id="CAJVQA010040898">
    <property type="protein sequence ID" value="CAG8813458.1"/>
    <property type="molecule type" value="Genomic_DNA"/>
</dbReference>
<keyword evidence="2" id="KW-1185">Reference proteome</keyword>
<proteinExistence type="predicted"/>
<protein>
    <submittedName>
        <fullName evidence="1">9663_t:CDS:1</fullName>
    </submittedName>
</protein>